<reference evidence="2" key="1">
    <citation type="submission" date="2020-06" db="EMBL/GenBank/DDBJ databases">
        <title>Draft genome of Bugula neritina, a colonial animal packing powerful symbionts and potential medicines.</title>
        <authorList>
            <person name="Rayko M."/>
        </authorList>
    </citation>
    <scope>NUCLEOTIDE SEQUENCE [LARGE SCALE GENOMIC DNA]</scope>
    <source>
        <strain evidence="2">Kwan_BN1</strain>
    </source>
</reference>
<dbReference type="Proteomes" id="UP000593567">
    <property type="component" value="Unassembled WGS sequence"/>
</dbReference>
<dbReference type="AlphaFoldDB" id="A0A7J7JAS8"/>
<evidence type="ECO:0000313" key="2">
    <source>
        <dbReference type="EMBL" id="KAF6023350.1"/>
    </source>
</evidence>
<dbReference type="EMBL" id="VXIV02002728">
    <property type="protein sequence ID" value="KAF6023350.1"/>
    <property type="molecule type" value="Genomic_DNA"/>
</dbReference>
<evidence type="ECO:0000256" key="1">
    <source>
        <dbReference type="SAM" id="MobiDB-lite"/>
    </source>
</evidence>
<organism evidence="2 3">
    <name type="scientific">Bugula neritina</name>
    <name type="common">Brown bryozoan</name>
    <name type="synonym">Sertularia neritina</name>
    <dbReference type="NCBI Taxonomy" id="10212"/>
    <lineage>
        <taxon>Eukaryota</taxon>
        <taxon>Metazoa</taxon>
        <taxon>Spiralia</taxon>
        <taxon>Lophotrochozoa</taxon>
        <taxon>Bryozoa</taxon>
        <taxon>Gymnolaemata</taxon>
        <taxon>Cheilostomatida</taxon>
        <taxon>Flustrina</taxon>
        <taxon>Buguloidea</taxon>
        <taxon>Bugulidae</taxon>
        <taxon>Bugula</taxon>
    </lineage>
</organism>
<gene>
    <name evidence="2" type="ORF">EB796_018344</name>
</gene>
<accession>A0A7J7JAS8</accession>
<name>A0A7J7JAS8_BUGNE</name>
<keyword evidence="3" id="KW-1185">Reference proteome</keyword>
<proteinExistence type="predicted"/>
<evidence type="ECO:0000313" key="3">
    <source>
        <dbReference type="Proteomes" id="UP000593567"/>
    </source>
</evidence>
<feature type="region of interest" description="Disordered" evidence="1">
    <location>
        <begin position="30"/>
        <end position="52"/>
    </location>
</feature>
<comment type="caution">
    <text evidence="2">The sequence shown here is derived from an EMBL/GenBank/DDBJ whole genome shotgun (WGS) entry which is preliminary data.</text>
</comment>
<sequence length="132" mass="15275">MSADPIDSLSQQAAKVETPEYICFINHSDSDKNEKSYKHNGVWKGRRKKAPPRVKSLYTESLIRVKGDFAPGYTCKWERLKHLPDIKPTRDLFERQPTAVDEDTMNMYKDIDANFSQNRVDEILKSEGFFSS</sequence>
<protein>
    <submittedName>
        <fullName evidence="2">Uncharacterized protein</fullName>
    </submittedName>
</protein>